<name>A0A0F8XUH8_9ZZZZ</name>
<comment type="caution">
    <text evidence="1">The sequence shown here is derived from an EMBL/GenBank/DDBJ whole genome shotgun (WGS) entry which is preliminary data.</text>
</comment>
<feature type="non-terminal residue" evidence="1">
    <location>
        <position position="75"/>
    </location>
</feature>
<reference evidence="1" key="1">
    <citation type="journal article" date="2015" name="Nature">
        <title>Complex archaea that bridge the gap between prokaryotes and eukaryotes.</title>
        <authorList>
            <person name="Spang A."/>
            <person name="Saw J.H."/>
            <person name="Jorgensen S.L."/>
            <person name="Zaremba-Niedzwiedzka K."/>
            <person name="Martijn J."/>
            <person name="Lind A.E."/>
            <person name="van Eijk R."/>
            <person name="Schleper C."/>
            <person name="Guy L."/>
            <person name="Ettema T.J."/>
        </authorList>
    </citation>
    <scope>NUCLEOTIDE SEQUENCE</scope>
</reference>
<proteinExistence type="predicted"/>
<gene>
    <name evidence="1" type="ORF">LCGC14_2979710</name>
</gene>
<evidence type="ECO:0000313" key="1">
    <source>
        <dbReference type="EMBL" id="KKK64885.1"/>
    </source>
</evidence>
<protein>
    <submittedName>
        <fullName evidence="1">Uncharacterized protein</fullName>
    </submittedName>
</protein>
<organism evidence="1">
    <name type="scientific">marine sediment metagenome</name>
    <dbReference type="NCBI Taxonomy" id="412755"/>
    <lineage>
        <taxon>unclassified sequences</taxon>
        <taxon>metagenomes</taxon>
        <taxon>ecological metagenomes</taxon>
    </lineage>
</organism>
<accession>A0A0F8XUH8</accession>
<dbReference type="EMBL" id="LAZR01060820">
    <property type="protein sequence ID" value="KKK64885.1"/>
    <property type="molecule type" value="Genomic_DNA"/>
</dbReference>
<dbReference type="AlphaFoldDB" id="A0A0F8XUH8"/>
<sequence length="75" mass="7910">MNKHLFGILLALLSLPSFAVGNGEVVQYYASSGLLPSSSAIPESQRFTQLGDASLASMGPGELHITDPSTVYEIN</sequence>